<gene>
    <name evidence="1" type="ORF">NEZAVI_LOCUS10195</name>
</gene>
<dbReference type="EMBL" id="OV725081">
    <property type="protein sequence ID" value="CAH1401107.1"/>
    <property type="molecule type" value="Genomic_DNA"/>
</dbReference>
<organism evidence="1 2">
    <name type="scientific">Nezara viridula</name>
    <name type="common">Southern green stink bug</name>
    <name type="synonym">Cimex viridulus</name>
    <dbReference type="NCBI Taxonomy" id="85310"/>
    <lineage>
        <taxon>Eukaryota</taxon>
        <taxon>Metazoa</taxon>
        <taxon>Ecdysozoa</taxon>
        <taxon>Arthropoda</taxon>
        <taxon>Hexapoda</taxon>
        <taxon>Insecta</taxon>
        <taxon>Pterygota</taxon>
        <taxon>Neoptera</taxon>
        <taxon>Paraneoptera</taxon>
        <taxon>Hemiptera</taxon>
        <taxon>Heteroptera</taxon>
        <taxon>Panheteroptera</taxon>
        <taxon>Pentatomomorpha</taxon>
        <taxon>Pentatomoidea</taxon>
        <taxon>Pentatomidae</taxon>
        <taxon>Pentatominae</taxon>
        <taxon>Nezara</taxon>
    </lineage>
</organism>
<keyword evidence="2" id="KW-1185">Reference proteome</keyword>
<proteinExistence type="predicted"/>
<sequence>MGRKKLSLTDEERILRKKEQMKKVHERQKFLHPEKLEKRRARRRIENLKPEQLEKKRERNRTYYENIRNKRLKLIGLYKGGQVEHFNNEDLKQECDFCGALSFEEEISRLKNNCCHTDMNDSFVFIKEEKRDETESAYINDSFVFIKEEMTDEAESTYMSDSFVFIKEEKTDETESALSAVGLKEQKKSETYYGGLVHVKLEGESLVPEDGENLYY</sequence>
<accession>A0A9P0HFX3</accession>
<dbReference type="AlphaFoldDB" id="A0A9P0HFX3"/>
<dbReference type="OrthoDB" id="10494386at2759"/>
<dbReference type="Proteomes" id="UP001152798">
    <property type="component" value="Chromosome 5"/>
</dbReference>
<protein>
    <submittedName>
        <fullName evidence="1">Uncharacterized protein</fullName>
    </submittedName>
</protein>
<name>A0A9P0HFX3_NEZVI</name>
<evidence type="ECO:0000313" key="2">
    <source>
        <dbReference type="Proteomes" id="UP001152798"/>
    </source>
</evidence>
<evidence type="ECO:0000313" key="1">
    <source>
        <dbReference type="EMBL" id="CAH1401107.1"/>
    </source>
</evidence>
<reference evidence="1" key="1">
    <citation type="submission" date="2022-01" db="EMBL/GenBank/DDBJ databases">
        <authorList>
            <person name="King R."/>
        </authorList>
    </citation>
    <scope>NUCLEOTIDE SEQUENCE</scope>
</reference>